<feature type="compositionally biased region" description="Polar residues" evidence="5">
    <location>
        <begin position="541"/>
        <end position="551"/>
    </location>
</feature>
<dbReference type="GO" id="GO:0003729">
    <property type="term" value="F:mRNA binding"/>
    <property type="evidence" value="ECO:0007669"/>
    <property type="project" value="TreeGrafter"/>
</dbReference>
<organism evidence="7 8">
    <name type="scientific">Phoenix dactylifera</name>
    <name type="common">Date palm</name>
    <dbReference type="NCBI Taxonomy" id="42345"/>
    <lineage>
        <taxon>Eukaryota</taxon>
        <taxon>Viridiplantae</taxon>
        <taxon>Streptophyta</taxon>
        <taxon>Embryophyta</taxon>
        <taxon>Tracheophyta</taxon>
        <taxon>Spermatophyta</taxon>
        <taxon>Magnoliopsida</taxon>
        <taxon>Liliopsida</taxon>
        <taxon>Arecaceae</taxon>
        <taxon>Coryphoideae</taxon>
        <taxon>Phoeniceae</taxon>
        <taxon>Phoenix</taxon>
    </lineage>
</organism>
<feature type="compositionally biased region" description="Polar residues" evidence="5">
    <location>
        <begin position="449"/>
        <end position="463"/>
    </location>
</feature>
<dbReference type="PROSITE" id="PS01358">
    <property type="entry name" value="ZF_RANBP2_1"/>
    <property type="match status" value="2"/>
</dbReference>
<accession>A0A8B9A533</accession>
<dbReference type="GeneID" id="103709123"/>
<proteinExistence type="predicted"/>
<reference evidence="7" key="1">
    <citation type="journal article" date="2019" name="Nat. Commun.">
        <title>Genome-wide association mapping of date palm fruit traits.</title>
        <authorList>
            <person name="Hazzouri K.M."/>
            <person name="Gros-Balthazard M."/>
            <person name="Flowers J.M."/>
            <person name="Copetti D."/>
            <person name="Lemansour A."/>
            <person name="Lebrun M."/>
            <person name="Masmoudi K."/>
            <person name="Ferrand S."/>
            <person name="Dhar M.I."/>
            <person name="Fresquez Z.A."/>
            <person name="Rosas U."/>
            <person name="Zhang J."/>
            <person name="Talag J."/>
            <person name="Lee S."/>
            <person name="Kudrna D."/>
            <person name="Powell R.F."/>
            <person name="Leitch I.J."/>
            <person name="Krueger R.R."/>
            <person name="Wing R.A."/>
            <person name="Amiri K.M.A."/>
            <person name="Purugganan M.D."/>
        </authorList>
    </citation>
    <scope>NUCLEOTIDE SEQUENCE [LARGE SCALE GENOMIC DNA]</scope>
    <source>
        <strain evidence="7">cv. Khalas</strain>
    </source>
</reference>
<dbReference type="KEGG" id="pda:103709123"/>
<gene>
    <name evidence="8" type="primary">LOC103709123</name>
</gene>
<feature type="domain" description="RanBP2-type" evidence="6">
    <location>
        <begin position="281"/>
        <end position="310"/>
    </location>
</feature>
<dbReference type="PROSITE" id="PS50199">
    <property type="entry name" value="ZF_RANBP2_2"/>
    <property type="match status" value="2"/>
</dbReference>
<feature type="compositionally biased region" description="Polar residues" evidence="5">
    <location>
        <begin position="560"/>
        <end position="587"/>
    </location>
</feature>
<dbReference type="PANTHER" id="PTHR23111">
    <property type="entry name" value="ZINC FINGER PROTEIN"/>
    <property type="match status" value="1"/>
</dbReference>
<dbReference type="Proteomes" id="UP000228380">
    <property type="component" value="Chromosome 3"/>
</dbReference>
<feature type="compositionally biased region" description="Basic and acidic residues" evidence="5">
    <location>
        <begin position="815"/>
        <end position="826"/>
    </location>
</feature>
<dbReference type="AlphaFoldDB" id="A0A8B9A533"/>
<dbReference type="SMART" id="SM00547">
    <property type="entry name" value="ZnF_RBZ"/>
    <property type="match status" value="2"/>
</dbReference>
<evidence type="ECO:0000256" key="1">
    <source>
        <dbReference type="ARBA" id="ARBA00022723"/>
    </source>
</evidence>
<protein>
    <submittedName>
        <fullName evidence="8">Zinc finger protein VAR3, chloroplastic</fullName>
    </submittedName>
</protein>
<evidence type="ECO:0000256" key="5">
    <source>
        <dbReference type="SAM" id="MobiDB-lite"/>
    </source>
</evidence>
<feature type="region of interest" description="Disordered" evidence="5">
    <location>
        <begin position="437"/>
        <end position="592"/>
    </location>
</feature>
<feature type="compositionally biased region" description="Polar residues" evidence="5">
    <location>
        <begin position="772"/>
        <end position="807"/>
    </location>
</feature>
<dbReference type="PANTHER" id="PTHR23111:SF30">
    <property type="entry name" value="ZINC FINGER PROTEIN VAR3, CHLOROPLASTIC"/>
    <property type="match status" value="1"/>
</dbReference>
<evidence type="ECO:0000313" key="8">
    <source>
        <dbReference type="RefSeq" id="XP_038980782.1"/>
    </source>
</evidence>
<feature type="compositionally biased region" description="Polar residues" evidence="5">
    <location>
        <begin position="706"/>
        <end position="720"/>
    </location>
</feature>
<dbReference type="InterPro" id="IPR036443">
    <property type="entry name" value="Znf_RanBP2_sf"/>
</dbReference>
<dbReference type="InterPro" id="IPR001876">
    <property type="entry name" value="Znf_RanBP2"/>
</dbReference>
<evidence type="ECO:0000259" key="6">
    <source>
        <dbReference type="PROSITE" id="PS50199"/>
    </source>
</evidence>
<dbReference type="GO" id="GO:0008270">
    <property type="term" value="F:zinc ion binding"/>
    <property type="evidence" value="ECO:0007669"/>
    <property type="project" value="UniProtKB-KW"/>
</dbReference>
<evidence type="ECO:0000313" key="7">
    <source>
        <dbReference type="Proteomes" id="UP000228380"/>
    </source>
</evidence>
<reference evidence="8" key="2">
    <citation type="submission" date="2025-08" db="UniProtKB">
        <authorList>
            <consortium name="RefSeq"/>
        </authorList>
    </citation>
    <scope>IDENTIFICATION</scope>
    <source>
        <tissue evidence="8">Young leaves</tissue>
    </source>
</reference>
<dbReference type="Pfam" id="PF00641">
    <property type="entry name" value="Zn_ribbon_RanBP"/>
    <property type="match status" value="2"/>
</dbReference>
<feature type="region of interest" description="Disordered" evidence="5">
    <location>
        <begin position="667"/>
        <end position="826"/>
    </location>
</feature>
<keyword evidence="2 4" id="KW-0863">Zinc-finger</keyword>
<keyword evidence="3" id="KW-0862">Zinc</keyword>
<feature type="compositionally biased region" description="Polar residues" evidence="5">
    <location>
        <begin position="506"/>
        <end position="522"/>
    </location>
</feature>
<keyword evidence="7" id="KW-1185">Reference proteome</keyword>
<name>A0A8B9A533_PHODC</name>
<sequence>MGGASKLLMLLSTPFPLIYPRPSALRLARHSRVHIAPLSSVAAASAHRRLVPPAPRPRPGFSVRAAEEVHTQAVAREGYGEPLVSPPNARAGHPWPEWSKLVDYLVARGYSDRRDSVAAGDDDFSFLDHKDLSEEFVKAAEACLAFARDRPDLLRLLPKKDLKVIVENGSPFLFRNGANSTRRLRSFLSGDGANVLESAMAQTVDVMRYLLSYACNHPITFDENDLKARELIEASVRNLLVELVNVSSAGWESSSTESAPKQAPLRREQFSRPLGQNIEMKRGDWICPKCSFMNFARNMRCLECNEERPKRVVTGGEWECPQCDFFNYGRNMSCLRCDCKRPGGTSVSTTVPGAGLGYGRSSNVEQILNRSSTDKSEIERKLAANDEKAERWFSKVSQLDDSSDLSSAIADEDFPEIMPMRKGVNRFVVSTRKTPLERRLANAQHRGNLGNTGSLEGNESQPGGLSGMGSDKTSESSISKTLDRILGRSTSPGTNHQSDAGEINTGAGSRFNSSEFRQSMANQRGDPDYVPFVPLPADMFSKSQNSNNDVQQFPDKEASTKTGQLSESVAESSRNPADSKNDNGSSDASERWSKRVAELNNVTDLSSAVSDNDFPEIMPMRKGENRFVISKKKDRSLTSPQYKRRIALEQANNSNFVPFVPFPPDYFAKKDKQPETSQTVESTLEGAAPPEKVQIVPEKSEEAKTRVSNFGSAGNTSQWPDGQPNVESHSRDLSGKTCNESKADAGYGGATTTSAQLPNNSWKNSKEGWKSEYTQKSALDGGSSTASSPQKSEYSQNSRESWNQGLSGKSLEGSAVKEPDPLDMSEEAKAERWFRRVAQIKDISELSNIPDEDFPEIMPMRKGVNRFVVSKRKTPLERRLTSPQYRRNLPIVSSDPEKDAN</sequence>
<dbReference type="RefSeq" id="XP_038980782.1">
    <property type="nucleotide sequence ID" value="XM_039124854.1"/>
</dbReference>
<feature type="compositionally biased region" description="Basic and acidic residues" evidence="5">
    <location>
        <begin position="728"/>
        <end position="743"/>
    </location>
</feature>
<keyword evidence="1" id="KW-0479">Metal-binding</keyword>
<dbReference type="OrthoDB" id="448399at2759"/>
<evidence type="ECO:0000256" key="4">
    <source>
        <dbReference type="PROSITE-ProRule" id="PRU00322"/>
    </source>
</evidence>
<evidence type="ECO:0000256" key="2">
    <source>
        <dbReference type="ARBA" id="ARBA00022771"/>
    </source>
</evidence>
<dbReference type="SUPFAM" id="SSF90209">
    <property type="entry name" value="Ran binding protein zinc finger-like"/>
    <property type="match status" value="1"/>
</dbReference>
<dbReference type="GO" id="GO:0005737">
    <property type="term" value="C:cytoplasm"/>
    <property type="evidence" value="ECO:0007669"/>
    <property type="project" value="TreeGrafter"/>
</dbReference>
<feature type="compositionally biased region" description="Polar residues" evidence="5">
    <location>
        <begin position="488"/>
        <end position="498"/>
    </location>
</feature>
<dbReference type="Gene3D" id="4.10.1060.10">
    <property type="entry name" value="Zinc finger, RanBP2-type"/>
    <property type="match status" value="2"/>
</dbReference>
<feature type="domain" description="RanBP2-type" evidence="6">
    <location>
        <begin position="314"/>
        <end position="343"/>
    </location>
</feature>
<feature type="compositionally biased region" description="Polar residues" evidence="5">
    <location>
        <begin position="750"/>
        <end position="763"/>
    </location>
</feature>
<evidence type="ECO:0000256" key="3">
    <source>
        <dbReference type="ARBA" id="ARBA00022833"/>
    </source>
</evidence>